<comment type="catalytic activity">
    <reaction evidence="3 4">
        <text>(R)-4'-phosphopantothenate + L-cysteine + CTP = N-[(R)-4-phosphopantothenoyl]-L-cysteine + CMP + diphosphate + H(+)</text>
        <dbReference type="Rhea" id="RHEA:19397"/>
        <dbReference type="ChEBI" id="CHEBI:10986"/>
        <dbReference type="ChEBI" id="CHEBI:15378"/>
        <dbReference type="ChEBI" id="CHEBI:33019"/>
        <dbReference type="ChEBI" id="CHEBI:35235"/>
        <dbReference type="ChEBI" id="CHEBI:37563"/>
        <dbReference type="ChEBI" id="CHEBI:59458"/>
        <dbReference type="ChEBI" id="CHEBI:60377"/>
        <dbReference type="EC" id="6.3.2.5"/>
    </reaction>
</comment>
<dbReference type="EMBL" id="LNYS01000010">
    <property type="protein sequence ID" value="KTD49714.1"/>
    <property type="molecule type" value="Genomic_DNA"/>
</dbReference>
<feature type="binding site" evidence="3">
    <location>
        <begin position="318"/>
        <end position="321"/>
    </location>
    <ligand>
        <name>CTP</name>
        <dbReference type="ChEBI" id="CHEBI:37563"/>
    </ligand>
</feature>
<keyword evidence="2 3" id="KW-0456">Lyase</keyword>
<feature type="binding site" evidence="3">
    <location>
        <begin position="285"/>
        <end position="287"/>
    </location>
    <ligand>
        <name>CTP</name>
        <dbReference type="ChEBI" id="CHEBI:37563"/>
    </ligand>
</feature>
<dbReference type="HAMAP" id="MF_02225">
    <property type="entry name" value="CoaBC"/>
    <property type="match status" value="1"/>
</dbReference>
<dbReference type="NCBIfam" id="TIGR00521">
    <property type="entry name" value="coaBC_dfp"/>
    <property type="match status" value="1"/>
</dbReference>
<dbReference type="UniPathway" id="UPA00241">
    <property type="reaction ID" value="UER00353"/>
</dbReference>
<evidence type="ECO:0000256" key="3">
    <source>
        <dbReference type="HAMAP-Rule" id="MF_02225"/>
    </source>
</evidence>
<comment type="catalytic activity">
    <reaction evidence="3 4">
        <text>N-[(R)-4-phosphopantothenoyl]-L-cysteine + H(+) = (R)-4'-phosphopantetheine + CO2</text>
        <dbReference type="Rhea" id="RHEA:16793"/>
        <dbReference type="ChEBI" id="CHEBI:15378"/>
        <dbReference type="ChEBI" id="CHEBI:16526"/>
        <dbReference type="ChEBI" id="CHEBI:59458"/>
        <dbReference type="ChEBI" id="CHEBI:61723"/>
        <dbReference type="EC" id="4.1.1.36"/>
    </reaction>
</comment>
<dbReference type="GO" id="GO:0004632">
    <property type="term" value="F:phosphopantothenate--cysteine ligase activity"/>
    <property type="evidence" value="ECO:0007669"/>
    <property type="project" value="UniProtKB-UniRule"/>
</dbReference>
<name>A0A0W0XZ80_9GAMM</name>
<protein>
    <recommendedName>
        <fullName evidence="3">Coenzyme A biosynthesis bifunctional protein CoaBC</fullName>
    </recommendedName>
    <alternativeName>
        <fullName evidence="3">DNA/pantothenate metabolism flavoprotein</fullName>
    </alternativeName>
    <alternativeName>
        <fullName evidence="3">Phosphopantothenoylcysteine synthetase/decarboxylase</fullName>
        <shortName evidence="3">PPCS-PPCDC</shortName>
    </alternativeName>
    <domain>
        <recommendedName>
            <fullName evidence="3">Phosphopantothenoylcysteine decarboxylase</fullName>
            <shortName evidence="3">PPC decarboxylase</shortName>
            <shortName evidence="3">PPC-DC</shortName>
            <ecNumber evidence="3">4.1.1.36</ecNumber>
        </recommendedName>
        <alternativeName>
            <fullName evidence="3">CoaC</fullName>
        </alternativeName>
    </domain>
    <domain>
        <recommendedName>
            <fullName evidence="3">Phosphopantothenate--cysteine ligase</fullName>
            <ecNumber evidence="3">6.3.2.5</ecNumber>
        </recommendedName>
        <alternativeName>
            <fullName evidence="3">CoaB</fullName>
        </alternativeName>
        <alternativeName>
            <fullName evidence="3">Phosphopantothenoylcysteine synthetase</fullName>
            <shortName evidence="3">PPC synthetase</shortName>
            <shortName evidence="3">PPC-S</shortName>
        </alternativeName>
    </domain>
</protein>
<keyword evidence="9" id="KW-1185">Reference proteome</keyword>
<feature type="binding site" evidence="3">
    <location>
        <position position="291"/>
    </location>
    <ligand>
        <name>CTP</name>
        <dbReference type="ChEBI" id="CHEBI:37563"/>
    </ligand>
</feature>
<dbReference type="InterPro" id="IPR003382">
    <property type="entry name" value="Flavoprotein"/>
</dbReference>
<dbReference type="SUPFAM" id="SSF102645">
    <property type="entry name" value="CoaB-like"/>
    <property type="match status" value="1"/>
</dbReference>
<feature type="active site" description="Proton donor" evidence="3">
    <location>
        <position position="171"/>
    </location>
</feature>
<comment type="function">
    <text evidence="4">Catalyzes two steps in the biosynthesis of coenzyme A. In the first step cysteine is conjugated to 4'-phosphopantothenate to form 4-phosphopantothenoylcysteine, in the latter compound is decarboxylated to form 4'-phosphopantotheine.</text>
</comment>
<comment type="similarity">
    <text evidence="3 4">In the N-terminal section; belongs to the HFCD (homo-oligomeric flavin containing Cys decarboxylase) superfamily.</text>
</comment>
<comment type="cofactor">
    <cofactor evidence="3">
        <name>Mg(2+)</name>
        <dbReference type="ChEBI" id="CHEBI:18420"/>
    </cofactor>
</comment>
<evidence type="ECO:0000313" key="8">
    <source>
        <dbReference type="EMBL" id="KTD49714.1"/>
    </source>
</evidence>
<dbReference type="InterPro" id="IPR035929">
    <property type="entry name" value="CoaB-like_sf"/>
</dbReference>
<dbReference type="GO" id="GO:0004633">
    <property type="term" value="F:phosphopantothenoylcysteine decarboxylase activity"/>
    <property type="evidence" value="ECO:0007669"/>
    <property type="project" value="UniProtKB-UniRule"/>
</dbReference>
<feature type="region of interest" description="Phosphopantothenoylcysteine decarboxylase" evidence="3">
    <location>
        <begin position="1"/>
        <end position="202"/>
    </location>
</feature>
<sequence>MIGDYSYQNCSSMQDFEDKKILLGVCGGIAAYKSAYLVRELTRLGAEVQVVMTRAATEFISPMTFQALSGKEVRMDLFDPQAERSMGHIELARWADYLVIAPATANCLARMAQGLADDLLSTLYLVANIPVLVCPAMNHSMWDHPATRDNCELLRQRGVVFVGPDEGEQACGEFGPGRMAEATAVISSLRLLKVRRLLAGQHVLITAGPTREALDPVRYISNHSSGRMGYALAEAACMAGAQVVLISGPTDLPRPSNIECHRVISAKEMFDKVMEHLKPGTLFIGCAAVADYSPVTAASQKIKKQQGQKPVIELELNPDILSRVAQSKKAGLVMGFAAETNNLIENARQKLKNKQLDLIVANQVGNGLGFDRLENEVVVISQKEEIHLPLNNKQRLAADLIAILASTLQNVASSEVSGDN</sequence>
<feature type="domain" description="Flavoprotein" evidence="6">
    <location>
        <begin position="19"/>
        <end position="187"/>
    </location>
</feature>
<comment type="similarity">
    <text evidence="3 4">In the C-terminal section; belongs to the PPC synthetase family.</text>
</comment>
<evidence type="ECO:0000256" key="4">
    <source>
        <dbReference type="RuleBase" id="RU364078"/>
    </source>
</evidence>
<feature type="region of interest" description="Phosphopantothenate--cysteine ligase" evidence="3">
    <location>
        <begin position="203"/>
        <end position="420"/>
    </location>
</feature>
<dbReference type="GO" id="GO:0071513">
    <property type="term" value="C:phosphopantothenoylcysteine decarboxylase complex"/>
    <property type="evidence" value="ECO:0007669"/>
    <property type="project" value="TreeGrafter"/>
</dbReference>
<keyword evidence="5" id="KW-0175">Coiled coil</keyword>
<dbReference type="InterPro" id="IPR007085">
    <property type="entry name" value="DNA/pantothenate-metab_flavo_C"/>
</dbReference>
<comment type="caution">
    <text evidence="8">The sequence shown here is derived from an EMBL/GenBank/DDBJ whole genome shotgun (WGS) entry which is preliminary data.</text>
</comment>
<dbReference type="GO" id="GO:0015937">
    <property type="term" value="P:coenzyme A biosynthetic process"/>
    <property type="evidence" value="ECO:0007669"/>
    <property type="project" value="UniProtKB-UniRule"/>
</dbReference>
<keyword evidence="1 3" id="KW-0210">Decarboxylase</keyword>
<organism evidence="8 9">
    <name type="scientific">Legionella quinlivanii</name>
    <dbReference type="NCBI Taxonomy" id="45073"/>
    <lineage>
        <taxon>Bacteria</taxon>
        <taxon>Pseudomonadati</taxon>
        <taxon>Pseudomonadota</taxon>
        <taxon>Gammaproteobacteria</taxon>
        <taxon>Legionellales</taxon>
        <taxon>Legionellaceae</taxon>
        <taxon>Legionella</taxon>
    </lineage>
</organism>
<feature type="binding site" evidence="3">
    <location>
        <position position="336"/>
    </location>
    <ligand>
        <name>CTP</name>
        <dbReference type="ChEBI" id="CHEBI:37563"/>
    </ligand>
</feature>
<evidence type="ECO:0000256" key="1">
    <source>
        <dbReference type="ARBA" id="ARBA00022793"/>
    </source>
</evidence>
<gene>
    <name evidence="3" type="primary">coaBC</name>
    <name evidence="8" type="ORF">Lqui_1925</name>
</gene>
<dbReference type="InterPro" id="IPR036551">
    <property type="entry name" value="Flavin_trans-like"/>
</dbReference>
<accession>A0A0W0XZ80</accession>
<dbReference type="PANTHER" id="PTHR14359:SF6">
    <property type="entry name" value="PHOSPHOPANTOTHENOYLCYSTEINE DECARBOXYLASE"/>
    <property type="match status" value="1"/>
</dbReference>
<evidence type="ECO:0000256" key="2">
    <source>
        <dbReference type="ARBA" id="ARBA00023239"/>
    </source>
</evidence>
<dbReference type="EC" id="4.1.1.36" evidence="3"/>
<dbReference type="Pfam" id="PF02441">
    <property type="entry name" value="Flavoprotein"/>
    <property type="match status" value="1"/>
</dbReference>
<dbReference type="STRING" id="45073.Lqui_1925"/>
<evidence type="ECO:0000259" key="7">
    <source>
        <dbReference type="Pfam" id="PF04127"/>
    </source>
</evidence>
<comment type="cofactor">
    <cofactor evidence="3">
        <name>FMN</name>
        <dbReference type="ChEBI" id="CHEBI:58210"/>
    </cofactor>
    <text evidence="3">Binds 1 FMN per subunit.</text>
</comment>
<feature type="coiled-coil region" evidence="5">
    <location>
        <begin position="337"/>
        <end position="364"/>
    </location>
</feature>
<dbReference type="AlphaFoldDB" id="A0A0W0XZ80"/>
<comment type="function">
    <text evidence="3">Catalyzes two sequential steps in the biosynthesis of coenzyme A. In the first step cysteine is conjugated to 4'-phosphopantothenate to form 4-phosphopantothenoylcysteine. In the second step the latter compound is decarboxylated to form 4'-phosphopantotheine.</text>
</comment>
<dbReference type="Pfam" id="PF04127">
    <property type="entry name" value="DFP"/>
    <property type="match status" value="1"/>
</dbReference>
<evidence type="ECO:0000256" key="5">
    <source>
        <dbReference type="SAM" id="Coils"/>
    </source>
</evidence>
<dbReference type="GO" id="GO:0015941">
    <property type="term" value="P:pantothenate catabolic process"/>
    <property type="evidence" value="ECO:0007669"/>
    <property type="project" value="InterPro"/>
</dbReference>
<reference evidence="8 9" key="1">
    <citation type="submission" date="2015-11" db="EMBL/GenBank/DDBJ databases">
        <title>Genomic analysis of 38 Legionella species identifies large and diverse effector repertoires.</title>
        <authorList>
            <person name="Burstein D."/>
            <person name="Amaro F."/>
            <person name="Zusman T."/>
            <person name="Lifshitz Z."/>
            <person name="Cohen O."/>
            <person name="Gilbert J.A."/>
            <person name="Pupko T."/>
            <person name="Shuman H.A."/>
            <person name="Segal G."/>
        </authorList>
    </citation>
    <scope>NUCLEOTIDE SEQUENCE [LARGE SCALE GENOMIC DNA]</scope>
    <source>
        <strain evidence="8 9">CDC#1442-AUS-E</strain>
    </source>
</reference>
<dbReference type="GO" id="GO:0046872">
    <property type="term" value="F:metal ion binding"/>
    <property type="evidence" value="ECO:0007669"/>
    <property type="project" value="UniProtKB-KW"/>
</dbReference>
<keyword evidence="3 4" id="KW-0436">Ligase</keyword>
<dbReference type="Gene3D" id="3.40.50.1950">
    <property type="entry name" value="Flavin prenyltransferase-like"/>
    <property type="match status" value="1"/>
</dbReference>
<feature type="binding site" evidence="3">
    <location>
        <position position="354"/>
    </location>
    <ligand>
        <name>CTP</name>
        <dbReference type="ChEBI" id="CHEBI:37563"/>
    </ligand>
</feature>
<evidence type="ECO:0000259" key="6">
    <source>
        <dbReference type="Pfam" id="PF02441"/>
    </source>
</evidence>
<feature type="binding site" evidence="3">
    <location>
        <position position="350"/>
    </location>
    <ligand>
        <name>CTP</name>
        <dbReference type="ChEBI" id="CHEBI:37563"/>
    </ligand>
</feature>
<keyword evidence="3" id="KW-0511">Multifunctional enzyme</keyword>
<comment type="pathway">
    <text evidence="3 4">Cofactor biosynthesis; coenzyme A biosynthesis; CoA from (R)-pantothenate: step 3/5.</text>
</comment>
<keyword evidence="3" id="KW-0460">Magnesium</keyword>
<feature type="binding site" evidence="3">
    <location>
        <position position="301"/>
    </location>
    <ligand>
        <name>CTP</name>
        <dbReference type="ChEBI" id="CHEBI:37563"/>
    </ligand>
</feature>
<dbReference type="PATRIC" id="fig|45073.5.peg.2030"/>
<dbReference type="EC" id="6.3.2.5" evidence="3"/>
<evidence type="ECO:0000313" key="9">
    <source>
        <dbReference type="Proteomes" id="UP000054618"/>
    </source>
</evidence>
<dbReference type="InterPro" id="IPR005252">
    <property type="entry name" value="CoaBC"/>
</dbReference>
<dbReference type="SUPFAM" id="SSF52507">
    <property type="entry name" value="Homo-oligomeric flavin-containing Cys decarboxylases, HFCD"/>
    <property type="match status" value="1"/>
</dbReference>
<proteinExistence type="inferred from homology"/>
<dbReference type="PANTHER" id="PTHR14359">
    <property type="entry name" value="HOMO-OLIGOMERIC FLAVIN CONTAINING CYS DECARBOXYLASE FAMILY"/>
    <property type="match status" value="1"/>
</dbReference>
<keyword evidence="3" id="KW-0479">Metal-binding</keyword>
<keyword evidence="3 4" id="KW-0285">Flavoprotein</keyword>
<dbReference type="Proteomes" id="UP000054618">
    <property type="component" value="Unassembled WGS sequence"/>
</dbReference>
<keyword evidence="3 4" id="KW-0288">FMN</keyword>
<feature type="domain" description="DNA/pantothenate metabolism flavoprotein C-terminal" evidence="7">
    <location>
        <begin position="198"/>
        <end position="405"/>
    </location>
</feature>
<dbReference type="Gene3D" id="3.40.50.10300">
    <property type="entry name" value="CoaB-like"/>
    <property type="match status" value="1"/>
</dbReference>
<comment type="pathway">
    <text evidence="3 4">Cofactor biosynthesis; coenzyme A biosynthesis; CoA from (R)-pantothenate: step 2/5.</text>
</comment>
<dbReference type="GO" id="GO:0010181">
    <property type="term" value="F:FMN binding"/>
    <property type="evidence" value="ECO:0007669"/>
    <property type="project" value="UniProtKB-UniRule"/>
</dbReference>